<dbReference type="PANTHER" id="PTHR45947">
    <property type="entry name" value="SULFOQUINOVOSYL TRANSFERASE SQD2"/>
    <property type="match status" value="1"/>
</dbReference>
<dbReference type="RefSeq" id="WP_378592616.1">
    <property type="nucleotide sequence ID" value="NZ_JBHSKD010000027.1"/>
</dbReference>
<accession>A0ABW0BNP7</accession>
<dbReference type="InterPro" id="IPR001296">
    <property type="entry name" value="Glyco_trans_1"/>
</dbReference>
<dbReference type="Gene3D" id="3.40.50.2000">
    <property type="entry name" value="Glycogen Phosphorylase B"/>
    <property type="match status" value="2"/>
</dbReference>
<dbReference type="Pfam" id="PF00534">
    <property type="entry name" value="Glycos_transf_1"/>
    <property type="match status" value="1"/>
</dbReference>
<keyword evidence="2 5" id="KW-0808">Transferase</keyword>
<gene>
    <name evidence="5" type="ORF">ACFPGP_19430</name>
</gene>
<proteinExistence type="predicted"/>
<reference evidence="6" key="1">
    <citation type="journal article" date="2019" name="Int. J. Syst. Evol. Microbiol.">
        <title>The Global Catalogue of Microorganisms (GCM) 10K type strain sequencing project: providing services to taxonomists for standard genome sequencing and annotation.</title>
        <authorList>
            <consortium name="The Broad Institute Genomics Platform"/>
            <consortium name="The Broad Institute Genome Sequencing Center for Infectious Disease"/>
            <person name="Wu L."/>
            <person name="Ma J."/>
        </authorList>
    </citation>
    <scope>NUCLEOTIDE SEQUENCE [LARGE SCALE GENOMIC DNA]</scope>
    <source>
        <strain evidence="6">DFY41</strain>
    </source>
</reference>
<dbReference type="InterPro" id="IPR050194">
    <property type="entry name" value="Glycosyltransferase_grp1"/>
</dbReference>
<dbReference type="SUPFAM" id="SSF53756">
    <property type="entry name" value="UDP-Glycosyltransferase/glycogen phosphorylase"/>
    <property type="match status" value="1"/>
</dbReference>
<keyword evidence="1 5" id="KW-0328">Glycosyltransferase</keyword>
<dbReference type="GO" id="GO:0016757">
    <property type="term" value="F:glycosyltransferase activity"/>
    <property type="evidence" value="ECO:0007669"/>
    <property type="project" value="UniProtKB-KW"/>
</dbReference>
<evidence type="ECO:0000256" key="2">
    <source>
        <dbReference type="ARBA" id="ARBA00022679"/>
    </source>
</evidence>
<comment type="caution">
    <text evidence="5">The sequence shown here is derived from an EMBL/GenBank/DDBJ whole genome shotgun (WGS) entry which is preliminary data.</text>
</comment>
<sequence length="386" mass="42517">MPQDAATLAGKHVVFLSWRDSGNPEGGGAERYLEKMAEGLVERGCRVTVFSAAYAAAADQEVHDGIRFVRRGSKMSVYARGMEQLLRGRFGKVDLVVDVQNGLPFFSPVVTRVPVVVLVYHVHREQWPIVYPGTTGRVGWWIESELAPRLYRKRQYVTISRATMGELEELGVRPRQIAVVHTGTDPVLEVGPNRSPHPTLCVVGRLVPHKRVEHAIATVVDLRREFPDIRLHVVGDGWWAPTLKEYAAELDAGDTVVFEGQVSEERKQEIYEAAWLQLLPSIKEGWGLVVGEAAQHGTPTVAYAASGGTRESIQDGVSGVLVDSRDEMVATTRKLLSDPALLATFSESARRYSGGFTWEESQSAFAHVLASALRGEVVASQDVPER</sequence>
<protein>
    <submittedName>
        <fullName evidence="5">Glycosyltransferase family 4 protein</fullName>
        <ecNumber evidence="5">2.4.-.-</ecNumber>
    </submittedName>
</protein>
<name>A0ABW0BNP7_9ACTN</name>
<organism evidence="5 6">
    <name type="scientific">Nocardioides taihuensis</name>
    <dbReference type="NCBI Taxonomy" id="1835606"/>
    <lineage>
        <taxon>Bacteria</taxon>
        <taxon>Bacillati</taxon>
        <taxon>Actinomycetota</taxon>
        <taxon>Actinomycetes</taxon>
        <taxon>Propionibacteriales</taxon>
        <taxon>Nocardioidaceae</taxon>
        <taxon>Nocardioides</taxon>
    </lineage>
</organism>
<feature type="domain" description="Glycosyltransferase subfamily 4-like N-terminal" evidence="4">
    <location>
        <begin position="27"/>
        <end position="186"/>
    </location>
</feature>
<dbReference type="PANTHER" id="PTHR45947:SF3">
    <property type="entry name" value="SULFOQUINOVOSYL TRANSFERASE SQD2"/>
    <property type="match status" value="1"/>
</dbReference>
<dbReference type="Proteomes" id="UP001596087">
    <property type="component" value="Unassembled WGS sequence"/>
</dbReference>
<dbReference type="CDD" id="cd03801">
    <property type="entry name" value="GT4_PimA-like"/>
    <property type="match status" value="1"/>
</dbReference>
<dbReference type="InterPro" id="IPR028098">
    <property type="entry name" value="Glyco_trans_4-like_N"/>
</dbReference>
<evidence type="ECO:0000313" key="6">
    <source>
        <dbReference type="Proteomes" id="UP001596087"/>
    </source>
</evidence>
<evidence type="ECO:0000259" key="4">
    <source>
        <dbReference type="Pfam" id="PF13439"/>
    </source>
</evidence>
<keyword evidence="6" id="KW-1185">Reference proteome</keyword>
<feature type="domain" description="Glycosyl transferase family 1" evidence="3">
    <location>
        <begin position="196"/>
        <end position="351"/>
    </location>
</feature>
<evidence type="ECO:0000313" key="5">
    <source>
        <dbReference type="EMBL" id="MFC5178863.1"/>
    </source>
</evidence>
<evidence type="ECO:0000256" key="1">
    <source>
        <dbReference type="ARBA" id="ARBA00022676"/>
    </source>
</evidence>
<evidence type="ECO:0000259" key="3">
    <source>
        <dbReference type="Pfam" id="PF00534"/>
    </source>
</evidence>
<dbReference type="EMBL" id="JBHSKD010000027">
    <property type="protein sequence ID" value="MFC5178863.1"/>
    <property type="molecule type" value="Genomic_DNA"/>
</dbReference>
<dbReference type="EC" id="2.4.-.-" evidence="5"/>
<dbReference type="Pfam" id="PF13439">
    <property type="entry name" value="Glyco_transf_4"/>
    <property type="match status" value="1"/>
</dbReference>